<comment type="caution">
    <text evidence="1">The sequence shown here is derived from an EMBL/GenBank/DDBJ whole genome shotgun (WGS) entry which is preliminary data.</text>
</comment>
<organism evidence="1 2">
    <name type="scientific">Brachybacterium halotolerans</name>
    <dbReference type="NCBI Taxonomy" id="2795215"/>
    <lineage>
        <taxon>Bacteria</taxon>
        <taxon>Bacillati</taxon>
        <taxon>Actinomycetota</taxon>
        <taxon>Actinomycetes</taxon>
        <taxon>Micrococcales</taxon>
        <taxon>Dermabacteraceae</taxon>
        <taxon>Brachybacterium</taxon>
    </lineage>
</organism>
<dbReference type="Proteomes" id="UP000612352">
    <property type="component" value="Unassembled WGS sequence"/>
</dbReference>
<dbReference type="RefSeq" id="WP_200500535.1">
    <property type="nucleotide sequence ID" value="NZ_JAEDAJ010000001.1"/>
</dbReference>
<protein>
    <submittedName>
        <fullName evidence="1">Uncharacterized protein</fullName>
    </submittedName>
</protein>
<proteinExistence type="predicted"/>
<gene>
    <name evidence="1" type="ORF">I8D64_00275</name>
</gene>
<evidence type="ECO:0000313" key="1">
    <source>
        <dbReference type="EMBL" id="MBK0329841.1"/>
    </source>
</evidence>
<evidence type="ECO:0000313" key="2">
    <source>
        <dbReference type="Proteomes" id="UP000612352"/>
    </source>
</evidence>
<sequence>MEGRCDELGERGHEMALRRRMIGGLPREVQDAGLVVRGIFADDGALERARAWARGVLVRRGLDPEGSPLRASRALRAEDPRLTPAAARWLVAHLEKDPGDAAGRSPRSRRLR</sequence>
<dbReference type="EMBL" id="JAEDAJ010000001">
    <property type="protein sequence ID" value="MBK0329841.1"/>
    <property type="molecule type" value="Genomic_DNA"/>
</dbReference>
<reference evidence="1 2" key="1">
    <citation type="submission" date="2020-12" db="EMBL/GenBank/DDBJ databases">
        <title>Brachybacterium sp. MASK1Z-5, whole genome shotgun sequence.</title>
        <authorList>
            <person name="Tuo L."/>
        </authorList>
    </citation>
    <scope>NUCLEOTIDE SEQUENCE [LARGE SCALE GENOMIC DNA]</scope>
    <source>
        <strain evidence="1 2">MASK1Z-5</strain>
    </source>
</reference>
<accession>A0ABS1B5C6</accession>
<keyword evidence="2" id="KW-1185">Reference proteome</keyword>
<name>A0ABS1B5C6_9MICO</name>